<dbReference type="InterPro" id="IPR018089">
    <property type="entry name" value="OMPdecase_AS"/>
</dbReference>
<feature type="binding site" evidence="5 7">
    <location>
        <position position="117"/>
    </location>
    <ligand>
        <name>substrate</name>
    </ligand>
</feature>
<dbReference type="Pfam" id="PF00215">
    <property type="entry name" value="OMPdecase"/>
    <property type="match status" value="1"/>
</dbReference>
<reference evidence="10 11" key="1">
    <citation type="submission" date="2010-07" db="EMBL/GenBank/DDBJ databases">
        <title>The complete genome of Methanosalsum zhilinae DSM 4017.</title>
        <authorList>
            <consortium name="US DOE Joint Genome Institute (JGI-PGF)"/>
            <person name="Lucas S."/>
            <person name="Copeland A."/>
            <person name="Lapidus A."/>
            <person name="Glavina del Rio T."/>
            <person name="Dalin E."/>
            <person name="Tice H."/>
            <person name="Bruce D."/>
            <person name="Goodwin L."/>
            <person name="Pitluck S."/>
            <person name="Kyrpides N."/>
            <person name="Mavromatis K."/>
            <person name="Ovchinnikova G."/>
            <person name="Daligault H."/>
            <person name="Detter J.C."/>
            <person name="Han C."/>
            <person name="Tapia R."/>
            <person name="Larimer F."/>
            <person name="Land M."/>
            <person name="Hauser L."/>
            <person name="Markowitz V."/>
            <person name="Cheng J.-F."/>
            <person name="Hugenholtz P."/>
            <person name="Woyke T."/>
            <person name="Wu D."/>
            <person name="Spring S."/>
            <person name="Schueler E."/>
            <person name="Brambilla E."/>
            <person name="Klenk H.-P."/>
            <person name="Eisen J.A."/>
        </authorList>
    </citation>
    <scope>NUCLEOTIDE SEQUENCE [LARGE SCALE GENOMIC DNA]</scope>
    <source>
        <strain evidence="11">DSM 4017 / NBRC 107636 / OCM 62 / WeN5</strain>
    </source>
</reference>
<feature type="binding site" evidence="5 7">
    <location>
        <position position="34"/>
    </location>
    <ligand>
        <name>substrate</name>
    </ligand>
</feature>
<dbReference type="AlphaFoldDB" id="F7XMR3"/>
<dbReference type="KEGG" id="mzh:Mzhil_1232"/>
<dbReference type="PROSITE" id="PS00156">
    <property type="entry name" value="OMPDECASE"/>
    <property type="match status" value="1"/>
</dbReference>
<feature type="active site" description="For OMPdecase activity" evidence="6">
    <location>
        <position position="62"/>
    </location>
</feature>
<dbReference type="EMBL" id="CP002101">
    <property type="protein sequence ID" value="AEH61086.1"/>
    <property type="molecule type" value="Genomic_DNA"/>
</dbReference>
<proteinExistence type="inferred from homology"/>
<evidence type="ECO:0000256" key="5">
    <source>
        <dbReference type="HAMAP-Rule" id="MF_01200"/>
    </source>
</evidence>
<dbReference type="UniPathway" id="UPA00070">
    <property type="reaction ID" value="UER00120"/>
</dbReference>
<comment type="subunit">
    <text evidence="5">Homodimer.</text>
</comment>
<comment type="function">
    <text evidence="5">Catalyzes the decarboxylation of orotidine 5'-monophosphate (OMP) to uridine 5'-monophosphate (UMP).</text>
</comment>
<feature type="binding site" evidence="5">
    <location>
        <begin position="60"/>
        <end position="69"/>
    </location>
    <ligand>
        <name>substrate</name>
    </ligand>
</feature>
<comment type="similarity">
    <text evidence="5">Belongs to the OMP decarboxylase family. Type 1 subfamily.</text>
</comment>
<comment type="catalytic activity">
    <reaction evidence="5 8">
        <text>orotidine 5'-phosphate + H(+) = UMP + CO2</text>
        <dbReference type="Rhea" id="RHEA:11596"/>
        <dbReference type="ChEBI" id="CHEBI:15378"/>
        <dbReference type="ChEBI" id="CHEBI:16526"/>
        <dbReference type="ChEBI" id="CHEBI:57538"/>
        <dbReference type="ChEBI" id="CHEBI:57865"/>
        <dbReference type="EC" id="4.1.1.23"/>
    </reaction>
</comment>
<keyword evidence="11" id="KW-1185">Reference proteome</keyword>
<dbReference type="Gene3D" id="3.20.20.70">
    <property type="entry name" value="Aldolase class I"/>
    <property type="match status" value="1"/>
</dbReference>
<dbReference type="GO" id="GO:0004590">
    <property type="term" value="F:orotidine-5'-phosphate decarboxylase activity"/>
    <property type="evidence" value="ECO:0007669"/>
    <property type="project" value="UniProtKB-UniRule"/>
</dbReference>
<organism evidence="10 11">
    <name type="scientific">Methanosalsum zhilinae (strain DSM 4017 / NBRC 107636 / OCM 62 / WeN5)</name>
    <name type="common">Methanohalophilus zhilinae</name>
    <dbReference type="NCBI Taxonomy" id="679901"/>
    <lineage>
        <taxon>Archaea</taxon>
        <taxon>Methanobacteriati</taxon>
        <taxon>Methanobacteriota</taxon>
        <taxon>Stenosarchaea group</taxon>
        <taxon>Methanomicrobia</taxon>
        <taxon>Methanosarcinales</taxon>
        <taxon>Methanosarcinaceae</taxon>
        <taxon>Methanosalsum</taxon>
    </lineage>
</organism>
<evidence type="ECO:0000256" key="1">
    <source>
        <dbReference type="ARBA" id="ARBA00004861"/>
    </source>
</evidence>
<evidence type="ECO:0000256" key="8">
    <source>
        <dbReference type="RuleBase" id="RU000512"/>
    </source>
</evidence>
<keyword evidence="4 5" id="KW-0456">Lyase</keyword>
<dbReference type="GO" id="GO:0044205">
    <property type="term" value="P:'de novo' UMP biosynthetic process"/>
    <property type="evidence" value="ECO:0007669"/>
    <property type="project" value="UniProtKB-UniRule"/>
</dbReference>
<dbReference type="InterPro" id="IPR047595">
    <property type="entry name" value="OMPdecase_arc"/>
</dbReference>
<dbReference type="GO" id="GO:0005829">
    <property type="term" value="C:cytosol"/>
    <property type="evidence" value="ECO:0007669"/>
    <property type="project" value="TreeGrafter"/>
</dbReference>
<feature type="active site" description="Proton donor" evidence="5">
    <location>
        <position position="62"/>
    </location>
</feature>
<dbReference type="InterPro" id="IPR001754">
    <property type="entry name" value="OMPdeCOase_dom"/>
</dbReference>
<dbReference type="GO" id="GO:0006207">
    <property type="term" value="P:'de novo' pyrimidine nucleobase biosynthetic process"/>
    <property type="evidence" value="ECO:0007669"/>
    <property type="project" value="InterPro"/>
</dbReference>
<dbReference type="HAMAP" id="MF_01200_A">
    <property type="entry name" value="OMPdecase_type1_A"/>
    <property type="match status" value="1"/>
</dbReference>
<dbReference type="GeneID" id="10822867"/>
<dbReference type="Proteomes" id="UP000006622">
    <property type="component" value="Chromosome"/>
</dbReference>
<dbReference type="STRING" id="679901.Mzhil_1232"/>
<evidence type="ECO:0000259" key="9">
    <source>
        <dbReference type="SMART" id="SM00934"/>
    </source>
</evidence>
<sequence>MIKNKGLILSMDVVEKQKAIMIAEETCDSVDAIKVGYPLVLGAGIGIIGELARYAPVIADFKVADIPNTNKLICEHVFKAGADSVISHGFPGRDSLSSCIETAEEFGKEVYVVAEMSHPGATDFFLPVAESIAEMAVECGAAGVVAPATRPDSLKRIRNIIGNELKIMSPGVGAQGGKASDAISSGADWIIVGRSIYKSQYPKKVAESIVAEIESVTR</sequence>
<dbReference type="CDD" id="cd04725">
    <property type="entry name" value="OMP_decarboxylase_like"/>
    <property type="match status" value="1"/>
</dbReference>
<dbReference type="NCBIfam" id="NF010386">
    <property type="entry name" value="PRK13813.1"/>
    <property type="match status" value="1"/>
</dbReference>
<feature type="active site" description="For OMPdecase activity" evidence="6">
    <location>
        <position position="65"/>
    </location>
</feature>
<evidence type="ECO:0000256" key="4">
    <source>
        <dbReference type="ARBA" id="ARBA00023239"/>
    </source>
</evidence>
<dbReference type="InterPro" id="IPR011060">
    <property type="entry name" value="RibuloseP-bd_barrel"/>
</dbReference>
<name>F7XMR3_METZD</name>
<feature type="domain" description="Orotidine 5'-phosphate decarboxylase" evidence="9">
    <location>
        <begin position="6"/>
        <end position="209"/>
    </location>
</feature>
<evidence type="ECO:0000256" key="2">
    <source>
        <dbReference type="ARBA" id="ARBA00022793"/>
    </source>
</evidence>
<feature type="binding site" evidence="5 7">
    <location>
        <position position="193"/>
    </location>
    <ligand>
        <name>substrate</name>
    </ligand>
</feature>
<evidence type="ECO:0000313" key="11">
    <source>
        <dbReference type="Proteomes" id="UP000006622"/>
    </source>
</evidence>
<keyword evidence="3 5" id="KW-0665">Pyrimidine biosynthesis</keyword>
<dbReference type="PANTHER" id="PTHR32119:SF2">
    <property type="entry name" value="OROTIDINE 5'-PHOSPHATE DECARBOXYLASE"/>
    <property type="match status" value="1"/>
</dbReference>
<dbReference type="InterPro" id="IPR013785">
    <property type="entry name" value="Aldolase_TIM"/>
</dbReference>
<dbReference type="RefSeq" id="WP_013898523.1">
    <property type="nucleotide sequence ID" value="NC_015676.1"/>
</dbReference>
<dbReference type="NCBIfam" id="TIGR01740">
    <property type="entry name" value="pyrF"/>
    <property type="match status" value="1"/>
</dbReference>
<feature type="active site" description="For OMPdecase activity" evidence="6">
    <location>
        <position position="60"/>
    </location>
</feature>
<accession>F7XMR3</accession>
<comment type="pathway">
    <text evidence="1 5 8">Pyrimidine metabolism; UMP biosynthesis via de novo pathway; UMP from orotate: step 2/2.</text>
</comment>
<dbReference type="SMART" id="SM00934">
    <property type="entry name" value="OMPdecase"/>
    <property type="match status" value="1"/>
</dbReference>
<dbReference type="InterPro" id="IPR014732">
    <property type="entry name" value="OMPdecase"/>
</dbReference>
<evidence type="ECO:0000256" key="6">
    <source>
        <dbReference type="PIRSR" id="PIRSR614732-1"/>
    </source>
</evidence>
<dbReference type="HOGENOM" id="CLU_067069_2_0_2"/>
<evidence type="ECO:0000256" key="7">
    <source>
        <dbReference type="PIRSR" id="PIRSR614732-2"/>
    </source>
</evidence>
<evidence type="ECO:0000313" key="10">
    <source>
        <dbReference type="EMBL" id="AEH61086.1"/>
    </source>
</evidence>
<dbReference type="EC" id="4.1.1.23" evidence="5"/>
<dbReference type="PANTHER" id="PTHR32119">
    <property type="entry name" value="OROTIDINE 5'-PHOSPHATE DECARBOXYLASE"/>
    <property type="match status" value="1"/>
</dbReference>
<dbReference type="SUPFAM" id="SSF51366">
    <property type="entry name" value="Ribulose-phoshate binding barrel"/>
    <property type="match status" value="1"/>
</dbReference>
<feature type="binding site" evidence="5 7">
    <location>
        <position position="194"/>
    </location>
    <ligand>
        <name>substrate</name>
    </ligand>
</feature>
<gene>
    <name evidence="5" type="primary">pyrF</name>
    <name evidence="10" type="ordered locus">Mzhil_1232</name>
</gene>
<feature type="binding site" evidence="5 7">
    <location>
        <position position="12"/>
    </location>
    <ligand>
        <name>substrate</name>
    </ligand>
</feature>
<evidence type="ECO:0000256" key="3">
    <source>
        <dbReference type="ARBA" id="ARBA00022975"/>
    </source>
</evidence>
<keyword evidence="2 5" id="KW-0210">Decarboxylase</keyword>
<feature type="binding site" evidence="5">
    <location>
        <begin position="170"/>
        <end position="180"/>
    </location>
    <ligand>
        <name>substrate</name>
    </ligand>
</feature>
<dbReference type="OrthoDB" id="94124at2157"/>
<protein>
    <recommendedName>
        <fullName evidence="5">Orotidine 5'-phosphate decarboxylase</fullName>
        <ecNumber evidence="5">4.1.1.23</ecNumber>
    </recommendedName>
    <alternativeName>
        <fullName evidence="5">OMP decarboxylase</fullName>
        <shortName evidence="5">OMPDCase</shortName>
        <shortName evidence="5">OMPdecase</shortName>
    </alternativeName>
</protein>